<evidence type="ECO:0000313" key="12">
    <source>
        <dbReference type="Proteomes" id="UP000266895"/>
    </source>
</evidence>
<comment type="cofactor">
    <cofactor evidence="1">
        <name>Mg(2+)</name>
        <dbReference type="ChEBI" id="CHEBI:18420"/>
    </cofactor>
</comment>
<dbReference type="Gene3D" id="3.10.520.10">
    <property type="entry name" value="ApbE-like domains"/>
    <property type="match status" value="2"/>
</dbReference>
<evidence type="ECO:0000313" key="11">
    <source>
        <dbReference type="EMBL" id="VEG27177.1"/>
    </source>
</evidence>
<dbReference type="Pfam" id="PF02424">
    <property type="entry name" value="ApbE"/>
    <property type="match status" value="2"/>
</dbReference>
<evidence type="ECO:0000256" key="8">
    <source>
        <dbReference type="ARBA" id="ARBA00022842"/>
    </source>
</evidence>
<dbReference type="AlphaFoldDB" id="A0A3S4REY5"/>
<keyword evidence="7" id="KW-0274">FAD</keyword>
<evidence type="ECO:0000256" key="3">
    <source>
        <dbReference type="ARBA" id="ARBA00016337"/>
    </source>
</evidence>
<dbReference type="EC" id="2.7.1.180" evidence="2"/>
<organism evidence="11 12">
    <name type="scientific">Actinomyces howellii</name>
    <dbReference type="NCBI Taxonomy" id="52771"/>
    <lineage>
        <taxon>Bacteria</taxon>
        <taxon>Bacillati</taxon>
        <taxon>Actinomycetota</taxon>
        <taxon>Actinomycetes</taxon>
        <taxon>Actinomycetales</taxon>
        <taxon>Actinomycetaceae</taxon>
        <taxon>Actinomyces</taxon>
    </lineage>
</organism>
<proteinExistence type="predicted"/>
<keyword evidence="5" id="KW-0808">Transferase</keyword>
<evidence type="ECO:0000256" key="10">
    <source>
        <dbReference type="ARBA" id="ARBA00048540"/>
    </source>
</evidence>
<sequence>MTPSHAPTVLGPAGGPALLDEAGVRLTGRGTLVRVVEAWGTVITLEAALRPGTPVDAELAARAGKAFDACQAEMARIDRLLSTYRSDSLITALRTGGCREEDLALEGDELAVRSVLEECRRLRALTGGSFDPWSVPGGVDPSAYVKGWGAGGFALILTQALGGDPAWSGPVTGVCVNAGGDVSVRGTRADGSPWTVGVRDPGDPSRILRVIEATEGHVATSGLYERGEHIVVAPLRQGRAESGRVPRSATVWGPDDGMADALATALFVDGRAGADWLRRVMDSDLGVGRRRSRWGAWVVEECGAWRLGETDSLVQAAGPRPHGA</sequence>
<evidence type="ECO:0000256" key="7">
    <source>
        <dbReference type="ARBA" id="ARBA00022827"/>
    </source>
</evidence>
<dbReference type="RefSeq" id="WP_126382054.1">
    <property type="nucleotide sequence ID" value="NZ_LR134350.1"/>
</dbReference>
<dbReference type="InterPro" id="IPR024932">
    <property type="entry name" value="ApbE"/>
</dbReference>
<name>A0A3S4REY5_9ACTO</name>
<dbReference type="SUPFAM" id="SSF143631">
    <property type="entry name" value="ApbE-like"/>
    <property type="match status" value="1"/>
</dbReference>
<dbReference type="GO" id="GO:0016740">
    <property type="term" value="F:transferase activity"/>
    <property type="evidence" value="ECO:0007669"/>
    <property type="project" value="UniProtKB-KW"/>
</dbReference>
<dbReference type="PANTHER" id="PTHR30040">
    <property type="entry name" value="THIAMINE BIOSYNTHESIS LIPOPROTEIN APBE"/>
    <property type="match status" value="1"/>
</dbReference>
<dbReference type="EMBL" id="LR134350">
    <property type="protein sequence ID" value="VEG27177.1"/>
    <property type="molecule type" value="Genomic_DNA"/>
</dbReference>
<evidence type="ECO:0000256" key="5">
    <source>
        <dbReference type="ARBA" id="ARBA00022679"/>
    </source>
</evidence>
<keyword evidence="8" id="KW-0460">Magnesium</keyword>
<keyword evidence="11" id="KW-0449">Lipoprotein</keyword>
<dbReference type="Proteomes" id="UP000266895">
    <property type="component" value="Chromosome"/>
</dbReference>
<dbReference type="OrthoDB" id="3728306at2"/>
<gene>
    <name evidence="11" type="ORF">NCTC11636_00907</name>
</gene>
<keyword evidence="4" id="KW-0285">Flavoprotein</keyword>
<evidence type="ECO:0000256" key="9">
    <source>
        <dbReference type="ARBA" id="ARBA00031306"/>
    </source>
</evidence>
<dbReference type="PANTHER" id="PTHR30040:SF2">
    <property type="entry name" value="FAD:PROTEIN FMN TRANSFERASE"/>
    <property type="match status" value="1"/>
</dbReference>
<comment type="catalytic activity">
    <reaction evidence="10">
        <text>L-threonyl-[protein] + FAD = FMN-L-threonyl-[protein] + AMP + H(+)</text>
        <dbReference type="Rhea" id="RHEA:36847"/>
        <dbReference type="Rhea" id="RHEA-COMP:11060"/>
        <dbReference type="Rhea" id="RHEA-COMP:11061"/>
        <dbReference type="ChEBI" id="CHEBI:15378"/>
        <dbReference type="ChEBI" id="CHEBI:30013"/>
        <dbReference type="ChEBI" id="CHEBI:57692"/>
        <dbReference type="ChEBI" id="CHEBI:74257"/>
        <dbReference type="ChEBI" id="CHEBI:456215"/>
        <dbReference type="EC" id="2.7.1.180"/>
    </reaction>
</comment>
<evidence type="ECO:0000256" key="2">
    <source>
        <dbReference type="ARBA" id="ARBA00011955"/>
    </source>
</evidence>
<keyword evidence="12" id="KW-1185">Reference proteome</keyword>
<keyword evidence="6" id="KW-0479">Metal-binding</keyword>
<dbReference type="GO" id="GO:0046872">
    <property type="term" value="F:metal ion binding"/>
    <property type="evidence" value="ECO:0007669"/>
    <property type="project" value="UniProtKB-KW"/>
</dbReference>
<dbReference type="KEGG" id="ahw:NCTC11636_00907"/>
<protein>
    <recommendedName>
        <fullName evidence="3">FAD:protein FMN transferase</fullName>
        <ecNumber evidence="2">2.7.1.180</ecNumber>
    </recommendedName>
    <alternativeName>
        <fullName evidence="9">Flavin transferase</fullName>
    </alternativeName>
</protein>
<reference evidence="11 12" key="1">
    <citation type="submission" date="2018-12" db="EMBL/GenBank/DDBJ databases">
        <authorList>
            <consortium name="Pathogen Informatics"/>
        </authorList>
    </citation>
    <scope>NUCLEOTIDE SEQUENCE [LARGE SCALE GENOMIC DNA]</scope>
    <source>
        <strain evidence="11 12">NCTC11636</strain>
    </source>
</reference>
<dbReference type="InterPro" id="IPR003374">
    <property type="entry name" value="ApbE-like_sf"/>
</dbReference>
<evidence type="ECO:0000256" key="6">
    <source>
        <dbReference type="ARBA" id="ARBA00022723"/>
    </source>
</evidence>
<evidence type="ECO:0000256" key="4">
    <source>
        <dbReference type="ARBA" id="ARBA00022630"/>
    </source>
</evidence>
<accession>A0A3S4REY5</accession>
<evidence type="ECO:0000256" key="1">
    <source>
        <dbReference type="ARBA" id="ARBA00001946"/>
    </source>
</evidence>